<sequence length="298" mass="31990">MTAELDAVLDHYGLMRTGPATPLTGGADNDTVRVATDKGDVVVRRYLRPGPVRTELRFVEALARRGFPTPGPLRTHTGERLVPGDVPVAVFPFVEGAVPAEMTAELAVQCGRLLATLHTTAPDERLPVIDRRARLRKAIGEPLDLDGGEEFRDTVSAFLRDRAGELDALEALPSGALHHDPHRHNLLVADGEITALLDFGELNRGPLIVDLARAFHYLAVDRDDFRPPGDLVAAMLGGYGRVRGLSPAERASLQVAVDLVGLVDAAEFLVEHAPGLGYGSVESCHSWRAFRGSAGILG</sequence>
<dbReference type="PANTHER" id="PTHR21064:SF6">
    <property type="entry name" value="AMINOGLYCOSIDE PHOSPHOTRANSFERASE DOMAIN-CONTAINING PROTEIN"/>
    <property type="match status" value="1"/>
</dbReference>
<dbReference type="RefSeq" id="WP_184789859.1">
    <property type="nucleotide sequence ID" value="NZ_BONT01000072.1"/>
</dbReference>
<gene>
    <name evidence="3" type="ORF">HNR73_004894</name>
</gene>
<dbReference type="Gene3D" id="3.90.1200.10">
    <property type="match status" value="1"/>
</dbReference>
<dbReference type="AlphaFoldDB" id="A0A841FI51"/>
<evidence type="ECO:0000256" key="1">
    <source>
        <dbReference type="ARBA" id="ARBA00038240"/>
    </source>
</evidence>
<reference evidence="3 4" key="1">
    <citation type="submission" date="2020-08" db="EMBL/GenBank/DDBJ databases">
        <title>Genomic Encyclopedia of Type Strains, Phase IV (KMG-IV): sequencing the most valuable type-strain genomes for metagenomic binning, comparative biology and taxonomic classification.</title>
        <authorList>
            <person name="Goeker M."/>
        </authorList>
    </citation>
    <scope>NUCLEOTIDE SEQUENCE [LARGE SCALE GENOMIC DNA]</scope>
    <source>
        <strain evidence="3 4">YIM 65646</strain>
    </source>
</reference>
<dbReference type="InterPro" id="IPR050249">
    <property type="entry name" value="Pseudomonas-type_ThrB"/>
</dbReference>
<protein>
    <submittedName>
        <fullName evidence="3">Ser/Thr protein kinase RdoA (MazF antagonist)</fullName>
    </submittedName>
</protein>
<dbReference type="GO" id="GO:0019202">
    <property type="term" value="F:amino acid kinase activity"/>
    <property type="evidence" value="ECO:0007669"/>
    <property type="project" value="TreeGrafter"/>
</dbReference>
<keyword evidence="3" id="KW-0418">Kinase</keyword>
<evidence type="ECO:0000259" key="2">
    <source>
        <dbReference type="Pfam" id="PF01636"/>
    </source>
</evidence>
<comment type="similarity">
    <text evidence="1">Belongs to the pseudomonas-type ThrB family.</text>
</comment>
<dbReference type="Pfam" id="PF01636">
    <property type="entry name" value="APH"/>
    <property type="match status" value="1"/>
</dbReference>
<organism evidence="3 4">
    <name type="scientific">Phytomonospora endophytica</name>
    <dbReference type="NCBI Taxonomy" id="714109"/>
    <lineage>
        <taxon>Bacteria</taxon>
        <taxon>Bacillati</taxon>
        <taxon>Actinomycetota</taxon>
        <taxon>Actinomycetes</taxon>
        <taxon>Micromonosporales</taxon>
        <taxon>Micromonosporaceae</taxon>
        <taxon>Phytomonospora</taxon>
    </lineage>
</organism>
<dbReference type="EMBL" id="JACHGT010000011">
    <property type="protein sequence ID" value="MBB6037021.1"/>
    <property type="molecule type" value="Genomic_DNA"/>
</dbReference>
<dbReference type="InterPro" id="IPR002575">
    <property type="entry name" value="Aminoglycoside_PTrfase"/>
</dbReference>
<accession>A0A841FI51</accession>
<evidence type="ECO:0000313" key="4">
    <source>
        <dbReference type="Proteomes" id="UP000548476"/>
    </source>
</evidence>
<dbReference type="Gene3D" id="3.30.200.20">
    <property type="entry name" value="Phosphorylase Kinase, domain 1"/>
    <property type="match status" value="1"/>
</dbReference>
<dbReference type="InterPro" id="IPR011009">
    <property type="entry name" value="Kinase-like_dom_sf"/>
</dbReference>
<feature type="domain" description="Aminoglycoside phosphotransferase" evidence="2">
    <location>
        <begin position="20"/>
        <end position="245"/>
    </location>
</feature>
<name>A0A841FI51_9ACTN</name>
<comment type="caution">
    <text evidence="3">The sequence shown here is derived from an EMBL/GenBank/DDBJ whole genome shotgun (WGS) entry which is preliminary data.</text>
</comment>
<keyword evidence="3" id="KW-0808">Transferase</keyword>
<keyword evidence="4" id="KW-1185">Reference proteome</keyword>
<dbReference type="PANTHER" id="PTHR21064">
    <property type="entry name" value="AMINOGLYCOSIDE PHOSPHOTRANSFERASE DOMAIN-CONTAINING PROTEIN-RELATED"/>
    <property type="match status" value="1"/>
</dbReference>
<dbReference type="SUPFAM" id="SSF56112">
    <property type="entry name" value="Protein kinase-like (PK-like)"/>
    <property type="match status" value="1"/>
</dbReference>
<proteinExistence type="inferred from homology"/>
<dbReference type="Proteomes" id="UP000548476">
    <property type="component" value="Unassembled WGS sequence"/>
</dbReference>
<evidence type="ECO:0000313" key="3">
    <source>
        <dbReference type="EMBL" id="MBB6037021.1"/>
    </source>
</evidence>